<reference evidence="9 10" key="1">
    <citation type="submission" date="2022-11" db="EMBL/GenBank/DDBJ databases">
        <title>Minimal conservation of predation-associated metabolite biosynthetic gene clusters underscores biosynthetic potential of Myxococcota including descriptions for ten novel species: Archangium lansinium sp. nov., Myxococcus landrumus sp. nov., Nannocystis bai.</title>
        <authorList>
            <person name="Ahearne A."/>
            <person name="Stevens C."/>
            <person name="Dowd S."/>
        </authorList>
    </citation>
    <scope>NUCLEOTIDE SEQUENCE [LARGE SCALE GENOMIC DNA]</scope>
    <source>
        <strain evidence="9 10">BB15-2</strain>
    </source>
</reference>
<proteinExistence type="inferred from homology"/>
<evidence type="ECO:0000256" key="6">
    <source>
        <dbReference type="ARBA" id="ARBA00047942"/>
    </source>
</evidence>
<dbReference type="InterPro" id="IPR050953">
    <property type="entry name" value="N4_N6_ade-DNA_methylase"/>
</dbReference>
<dbReference type="Gene3D" id="3.40.50.150">
    <property type="entry name" value="Vaccinia Virus protein VP39"/>
    <property type="match status" value="1"/>
</dbReference>
<evidence type="ECO:0000256" key="4">
    <source>
        <dbReference type="ARBA" id="ARBA00022679"/>
    </source>
</evidence>
<name>A0ABT5E8N2_9BACT</name>
<dbReference type="InterPro" id="IPR029063">
    <property type="entry name" value="SAM-dependent_MTases_sf"/>
</dbReference>
<feature type="domain" description="Type II methyltransferase M.TaqI-like" evidence="8">
    <location>
        <begin position="121"/>
        <end position="279"/>
    </location>
</feature>
<evidence type="ECO:0000313" key="10">
    <source>
        <dbReference type="Proteomes" id="UP001221686"/>
    </source>
</evidence>
<dbReference type="Pfam" id="PF07669">
    <property type="entry name" value="Eco57I"/>
    <property type="match status" value="1"/>
</dbReference>
<evidence type="ECO:0000256" key="7">
    <source>
        <dbReference type="SAM" id="MobiDB-lite"/>
    </source>
</evidence>
<comment type="caution">
    <text evidence="9">The sequence shown here is derived from an EMBL/GenBank/DDBJ whole genome shotgun (WGS) entry which is preliminary data.</text>
</comment>
<dbReference type="SUPFAM" id="SSF53335">
    <property type="entry name" value="S-adenosyl-L-methionine-dependent methyltransferases"/>
    <property type="match status" value="1"/>
</dbReference>
<gene>
    <name evidence="9" type="ORF">POL25_30430</name>
</gene>
<dbReference type="GO" id="GO:0032259">
    <property type="term" value="P:methylation"/>
    <property type="evidence" value="ECO:0007669"/>
    <property type="project" value="UniProtKB-KW"/>
</dbReference>
<dbReference type="RefSeq" id="WP_272089765.1">
    <property type="nucleotide sequence ID" value="NZ_JAQNDL010000003.1"/>
</dbReference>
<dbReference type="InterPro" id="IPR002052">
    <property type="entry name" value="DNA_methylase_N6_adenine_CS"/>
</dbReference>
<evidence type="ECO:0000256" key="3">
    <source>
        <dbReference type="ARBA" id="ARBA00022603"/>
    </source>
</evidence>
<dbReference type="Proteomes" id="UP001221686">
    <property type="component" value="Unassembled WGS sequence"/>
</dbReference>
<dbReference type="EMBL" id="JAQNDL010000003">
    <property type="protein sequence ID" value="MDC0721263.1"/>
    <property type="molecule type" value="Genomic_DNA"/>
</dbReference>
<dbReference type="GO" id="GO:0008168">
    <property type="term" value="F:methyltransferase activity"/>
    <property type="evidence" value="ECO:0007669"/>
    <property type="project" value="UniProtKB-KW"/>
</dbReference>
<sequence>MVAVQGRRGGRAGDRRGPGIAGMNEAARAHERGLDPARRKRDGVFYTPAPLVRRLVDDALGRVLAAAPAGATVRVVDPACGAGAFLIAAAAALLARDEEMARETGEARSAGERLALLQAAIFGVDVDPAAALLARAAVAGLVGAVPEDMSENIKVGNALLGAGAPAAAGQPFVWAEEFPAALAAGGFDAVLGNPPFVDAEAMTRHHAALRRHCAGCYEAARGNWDLFCVFIELGLRLCAPGGYVALVVPNKLASADYAAATRRLLTREARLVALYDLSEALPFAAGVYPLAFVARRGPGEATPVALRRGTDECEEMSLGTGLSQGPWPISGRGDAACVAHMRAVGRPLGELAQVWGAATVGEAYAIAELIVEGEAGLRVVNSGTIDRCAELWGKTPLRYLGRSFLRPVIAAPERLPPRRLAQARTPKLIVAGMTRSIEATIDARGEVLAGKSTTICWWPDDLRVLAAIVHSRVIDDYYQHVHGGDRLARGYLRIGPRQLRGLPVPAPEDWDREVAAEIVRLVDRWRAGDPSVAPALDALVDSLYGLA</sequence>
<protein>
    <recommendedName>
        <fullName evidence="2">site-specific DNA-methyltransferase (adenine-specific)</fullName>
        <ecNumber evidence="2">2.1.1.72</ecNumber>
    </recommendedName>
</protein>
<keyword evidence="10" id="KW-1185">Reference proteome</keyword>
<evidence type="ECO:0000256" key="5">
    <source>
        <dbReference type="ARBA" id="ARBA00022691"/>
    </source>
</evidence>
<comment type="similarity">
    <text evidence="1">Belongs to the N(4)/N(6)-methyltransferase family.</text>
</comment>
<feature type="region of interest" description="Disordered" evidence="7">
    <location>
        <begin position="1"/>
        <end position="34"/>
    </location>
</feature>
<dbReference type="PANTHER" id="PTHR33841">
    <property type="entry name" value="DNA METHYLTRANSFERASE YEEA-RELATED"/>
    <property type="match status" value="1"/>
</dbReference>
<dbReference type="PANTHER" id="PTHR33841:SF5">
    <property type="entry name" value="DNA METHYLASE (MODIFICATION METHYLASE) (METHYLTRANSFERASE)-RELATED"/>
    <property type="match status" value="1"/>
</dbReference>
<dbReference type="PRINTS" id="PR00507">
    <property type="entry name" value="N12N6MTFRASE"/>
</dbReference>
<accession>A0ABT5E8N2</accession>
<dbReference type="InterPro" id="IPR011639">
    <property type="entry name" value="MethylTrfase_TaqI-like_dom"/>
</dbReference>
<keyword evidence="4" id="KW-0808">Transferase</keyword>
<evidence type="ECO:0000313" key="9">
    <source>
        <dbReference type="EMBL" id="MDC0721263.1"/>
    </source>
</evidence>
<keyword evidence="3 9" id="KW-0489">Methyltransferase</keyword>
<keyword evidence="5" id="KW-0949">S-adenosyl-L-methionine</keyword>
<comment type="catalytic activity">
    <reaction evidence="6">
        <text>a 2'-deoxyadenosine in DNA + S-adenosyl-L-methionine = an N(6)-methyl-2'-deoxyadenosine in DNA + S-adenosyl-L-homocysteine + H(+)</text>
        <dbReference type="Rhea" id="RHEA:15197"/>
        <dbReference type="Rhea" id="RHEA-COMP:12418"/>
        <dbReference type="Rhea" id="RHEA-COMP:12419"/>
        <dbReference type="ChEBI" id="CHEBI:15378"/>
        <dbReference type="ChEBI" id="CHEBI:57856"/>
        <dbReference type="ChEBI" id="CHEBI:59789"/>
        <dbReference type="ChEBI" id="CHEBI:90615"/>
        <dbReference type="ChEBI" id="CHEBI:90616"/>
        <dbReference type="EC" id="2.1.1.72"/>
    </reaction>
</comment>
<organism evidence="9 10">
    <name type="scientific">Nannocystis bainbridge</name>
    <dbReference type="NCBI Taxonomy" id="2995303"/>
    <lineage>
        <taxon>Bacteria</taxon>
        <taxon>Pseudomonadati</taxon>
        <taxon>Myxococcota</taxon>
        <taxon>Polyangia</taxon>
        <taxon>Nannocystales</taxon>
        <taxon>Nannocystaceae</taxon>
        <taxon>Nannocystis</taxon>
    </lineage>
</organism>
<dbReference type="EC" id="2.1.1.72" evidence="2"/>
<evidence type="ECO:0000256" key="1">
    <source>
        <dbReference type="ARBA" id="ARBA00006594"/>
    </source>
</evidence>
<dbReference type="PROSITE" id="PS00092">
    <property type="entry name" value="N6_MTASE"/>
    <property type="match status" value="1"/>
</dbReference>
<evidence type="ECO:0000259" key="8">
    <source>
        <dbReference type="Pfam" id="PF07669"/>
    </source>
</evidence>
<evidence type="ECO:0000256" key="2">
    <source>
        <dbReference type="ARBA" id="ARBA00011900"/>
    </source>
</evidence>